<sequence length="373" mass="41932">MEKQKQQQPQRLQSLDALRGFDMLFIMGGASLFVALATLFPNPFFQAIAGQMEHVEWNGLAHHDTIFPLFLFIAGISFPFSLEKQRGKGMTEGAIYKKIVRRGITLVFLGLVYNGLLSFEFDHLRCASVLARIGLGWMFAALLFVRFGWKVRAGITVLILVGYWLAMAFVPVPDAGGAGPFTLEGNLVGYIDRLFLPGRLHETVFDPEGLFSTVPAIATAMLGMFTGEWIKLRKEGLTDRKKVLCLVGAGAVLLIVGLLWSLVFPINKKLWTSSFVCVVGAYSVWMFALFFYIIDVLGWRKWTLFFTVIGMNSITIYLAQRFIRFSYTSEAIFGGLAKLMPETAQPLVSAIAYIAVCWGFLYFLYRQRIFLKV</sequence>
<keyword evidence="1" id="KW-0812">Transmembrane</keyword>
<keyword evidence="1" id="KW-0472">Membrane</keyword>
<reference evidence="2 3" key="1">
    <citation type="journal article" date="2019" name="Nat. Med.">
        <title>A library of human gut bacterial isolates paired with longitudinal multiomics data enables mechanistic microbiome research.</title>
        <authorList>
            <person name="Poyet M."/>
            <person name="Groussin M."/>
            <person name="Gibbons S.M."/>
            <person name="Avila-Pacheco J."/>
            <person name="Jiang X."/>
            <person name="Kearney S.M."/>
            <person name="Perrotta A.R."/>
            <person name="Berdy B."/>
            <person name="Zhao S."/>
            <person name="Lieberman T.D."/>
            <person name="Swanson P.K."/>
            <person name="Smith M."/>
            <person name="Roesemann S."/>
            <person name="Alexander J.E."/>
            <person name="Rich S.A."/>
            <person name="Livny J."/>
            <person name="Vlamakis H."/>
            <person name="Clish C."/>
            <person name="Bullock K."/>
            <person name="Deik A."/>
            <person name="Scott J."/>
            <person name="Pierce K.A."/>
            <person name="Xavier R.J."/>
            <person name="Alm E.J."/>
        </authorList>
    </citation>
    <scope>NUCLEOTIDE SEQUENCE [LARGE SCALE GENOMIC DNA]</scope>
    <source>
        <strain evidence="2 3">BIOML-A2</strain>
    </source>
</reference>
<dbReference type="PANTHER" id="PTHR31061:SF24">
    <property type="entry name" value="LD22376P"/>
    <property type="match status" value="1"/>
</dbReference>
<organism evidence="2 3">
    <name type="scientific">Parabacteroides distasonis</name>
    <dbReference type="NCBI Taxonomy" id="823"/>
    <lineage>
        <taxon>Bacteria</taxon>
        <taxon>Pseudomonadati</taxon>
        <taxon>Bacteroidota</taxon>
        <taxon>Bacteroidia</taxon>
        <taxon>Bacteroidales</taxon>
        <taxon>Tannerellaceae</taxon>
        <taxon>Parabacteroides</taxon>
    </lineage>
</organism>
<feature type="transmembrane region" description="Helical" evidence="1">
    <location>
        <begin position="21"/>
        <end position="45"/>
    </location>
</feature>
<feature type="transmembrane region" description="Helical" evidence="1">
    <location>
        <begin position="304"/>
        <end position="323"/>
    </location>
</feature>
<feature type="transmembrane region" description="Helical" evidence="1">
    <location>
        <begin position="210"/>
        <end position="231"/>
    </location>
</feature>
<name>A0A6I2NJQ1_PARDI</name>
<dbReference type="EMBL" id="WKNE01000001">
    <property type="protein sequence ID" value="MRZ53467.1"/>
    <property type="molecule type" value="Genomic_DNA"/>
</dbReference>
<dbReference type="PANTHER" id="PTHR31061">
    <property type="entry name" value="LD22376P"/>
    <property type="match status" value="1"/>
</dbReference>
<feature type="transmembrane region" description="Helical" evidence="1">
    <location>
        <begin position="270"/>
        <end position="292"/>
    </location>
</feature>
<gene>
    <name evidence="2" type="ORF">GKD68_01695</name>
</gene>
<dbReference type="RefSeq" id="WP_154395644.1">
    <property type="nucleotide sequence ID" value="NZ_CP103185.1"/>
</dbReference>
<keyword evidence="1" id="KW-1133">Transmembrane helix</keyword>
<feature type="transmembrane region" description="Helical" evidence="1">
    <location>
        <begin position="103"/>
        <end position="121"/>
    </location>
</feature>
<dbReference type="AlphaFoldDB" id="A0A6I2NJQ1"/>
<evidence type="ECO:0000313" key="3">
    <source>
        <dbReference type="Proteomes" id="UP000432516"/>
    </source>
</evidence>
<feature type="transmembrane region" description="Helical" evidence="1">
    <location>
        <begin position="65"/>
        <end position="82"/>
    </location>
</feature>
<comment type="caution">
    <text evidence="2">The sequence shown here is derived from an EMBL/GenBank/DDBJ whole genome shotgun (WGS) entry which is preliminary data.</text>
</comment>
<accession>A0A6I2NJQ1</accession>
<protein>
    <submittedName>
        <fullName evidence="2">DUF5009 domain-containing protein</fullName>
    </submittedName>
</protein>
<dbReference type="Proteomes" id="UP000432516">
    <property type="component" value="Unassembled WGS sequence"/>
</dbReference>
<proteinExistence type="predicted"/>
<evidence type="ECO:0000256" key="1">
    <source>
        <dbReference type="SAM" id="Phobius"/>
    </source>
</evidence>
<evidence type="ECO:0000313" key="2">
    <source>
        <dbReference type="EMBL" id="MRZ53467.1"/>
    </source>
</evidence>
<feature type="transmembrane region" description="Helical" evidence="1">
    <location>
        <begin position="243"/>
        <end position="264"/>
    </location>
</feature>
<feature type="transmembrane region" description="Helical" evidence="1">
    <location>
        <begin position="152"/>
        <end position="172"/>
    </location>
</feature>
<feature type="transmembrane region" description="Helical" evidence="1">
    <location>
        <begin position="127"/>
        <end position="145"/>
    </location>
</feature>
<feature type="transmembrane region" description="Helical" evidence="1">
    <location>
        <begin position="343"/>
        <end position="365"/>
    </location>
</feature>